<comment type="caution">
    <text evidence="16">The sequence shown here is derived from an EMBL/GenBank/DDBJ whole genome shotgun (WGS) entry which is preliminary data.</text>
</comment>
<feature type="transmembrane region" description="Helical" evidence="13">
    <location>
        <begin position="475"/>
        <end position="493"/>
    </location>
</feature>
<dbReference type="Pfam" id="PF00083">
    <property type="entry name" value="Sugar_tr"/>
    <property type="match status" value="1"/>
</dbReference>
<dbReference type="PROSITE" id="PS00217">
    <property type="entry name" value="SUGAR_TRANSPORT_2"/>
    <property type="match status" value="1"/>
</dbReference>
<dbReference type="GO" id="GO:0000981">
    <property type="term" value="F:DNA-binding transcription factor activity, RNA polymerase II-specific"/>
    <property type="evidence" value="ECO:0007669"/>
    <property type="project" value="InterPro"/>
</dbReference>
<feature type="transmembrane region" description="Helical" evidence="13">
    <location>
        <begin position="168"/>
        <end position="187"/>
    </location>
</feature>
<dbReference type="Proteomes" id="UP000215289">
    <property type="component" value="Unassembled WGS sequence"/>
</dbReference>
<evidence type="ECO:0000256" key="12">
    <source>
        <dbReference type="SAM" id="MobiDB-lite"/>
    </source>
</evidence>
<evidence type="ECO:0000256" key="10">
    <source>
        <dbReference type="ARBA" id="ARBA00023163"/>
    </source>
</evidence>
<keyword evidence="4 13" id="KW-0812">Transmembrane</keyword>
<feature type="transmembrane region" description="Helical" evidence="13">
    <location>
        <begin position="49"/>
        <end position="66"/>
    </location>
</feature>
<dbReference type="FunFam" id="1.20.1250.20:FF:000078">
    <property type="entry name" value="MFS maltose transporter, putative"/>
    <property type="match status" value="1"/>
</dbReference>
<dbReference type="Gene3D" id="1.20.1250.20">
    <property type="entry name" value="MFS general substrate transporter like domains"/>
    <property type="match status" value="1"/>
</dbReference>
<dbReference type="PROSITE" id="PS00463">
    <property type="entry name" value="ZN2_CY6_FUNGAL_1"/>
    <property type="match status" value="1"/>
</dbReference>
<feature type="region of interest" description="Disordered" evidence="12">
    <location>
        <begin position="750"/>
        <end position="802"/>
    </location>
</feature>
<feature type="domain" description="Major facilitator superfamily (MFS) profile" evidence="15">
    <location>
        <begin position="56"/>
        <end position="497"/>
    </location>
</feature>
<evidence type="ECO:0000259" key="15">
    <source>
        <dbReference type="PROSITE" id="PS50850"/>
    </source>
</evidence>
<feature type="transmembrane region" description="Helical" evidence="13">
    <location>
        <begin position="374"/>
        <end position="397"/>
    </location>
</feature>
<keyword evidence="10" id="KW-0804">Transcription</keyword>
<dbReference type="GO" id="GO:0006351">
    <property type="term" value="P:DNA-templated transcription"/>
    <property type="evidence" value="ECO:0007669"/>
    <property type="project" value="InterPro"/>
</dbReference>
<evidence type="ECO:0000256" key="13">
    <source>
        <dbReference type="SAM" id="Phobius"/>
    </source>
</evidence>
<dbReference type="InterPro" id="IPR007219">
    <property type="entry name" value="XnlR_reg_dom"/>
</dbReference>
<evidence type="ECO:0000256" key="3">
    <source>
        <dbReference type="ARBA" id="ARBA00022448"/>
    </source>
</evidence>
<protein>
    <recommendedName>
        <fullName evidence="18">Major facilitator superfamily (MFS) profile domain-containing protein</fullName>
    </recommendedName>
</protein>
<dbReference type="PANTHER" id="PTHR43374">
    <property type="entry name" value="FLAVIN PRENYLTRANSFERASE"/>
    <property type="match status" value="1"/>
</dbReference>
<dbReference type="GO" id="GO:0016831">
    <property type="term" value="F:carboxy-lyase activity"/>
    <property type="evidence" value="ECO:0007669"/>
    <property type="project" value="TreeGrafter"/>
</dbReference>
<keyword evidence="9 13" id="KW-0472">Membrane</keyword>
<proteinExistence type="inferred from homology"/>
<feature type="compositionally biased region" description="Low complexity" evidence="12">
    <location>
        <begin position="757"/>
        <end position="769"/>
    </location>
</feature>
<evidence type="ECO:0000313" key="17">
    <source>
        <dbReference type="Proteomes" id="UP000215289"/>
    </source>
</evidence>
<dbReference type="SUPFAM" id="SSF57701">
    <property type="entry name" value="Zn2/Cys6 DNA-binding domain"/>
    <property type="match status" value="1"/>
</dbReference>
<dbReference type="InterPro" id="IPR020846">
    <property type="entry name" value="MFS_dom"/>
</dbReference>
<dbReference type="Gene3D" id="4.10.240.10">
    <property type="entry name" value="Zn(2)-C6 fungal-type DNA-binding domain"/>
    <property type="match status" value="1"/>
</dbReference>
<dbReference type="EMBL" id="NIDN02000244">
    <property type="protein sequence ID" value="RLL93977.1"/>
    <property type="molecule type" value="Genomic_DNA"/>
</dbReference>
<comment type="subcellular location">
    <subcellularLocation>
        <location evidence="1">Membrane</location>
        <topology evidence="1">Multi-pass membrane protein</topology>
    </subcellularLocation>
</comment>
<keyword evidence="5" id="KW-0479">Metal-binding</keyword>
<feature type="domain" description="Zn(2)-C6 fungal-type" evidence="14">
    <location>
        <begin position="708"/>
        <end position="739"/>
    </location>
</feature>
<dbReference type="PANTHER" id="PTHR43374:SF1">
    <property type="entry name" value="FLAVIN PRENYLTRANSFERASE PAD1, MITOCHONDRIAL"/>
    <property type="match status" value="1"/>
</dbReference>
<keyword evidence="7" id="KW-0805">Transcription regulation</keyword>
<dbReference type="InterPro" id="IPR003663">
    <property type="entry name" value="Sugar/inositol_transpt"/>
</dbReference>
<evidence type="ECO:0000313" key="16">
    <source>
        <dbReference type="EMBL" id="RLL93977.1"/>
    </source>
</evidence>
<feature type="transmembrane region" description="Helical" evidence="13">
    <location>
        <begin position="403"/>
        <end position="425"/>
    </location>
</feature>
<evidence type="ECO:0008006" key="18">
    <source>
        <dbReference type="Google" id="ProtNLM"/>
    </source>
</evidence>
<dbReference type="NCBIfam" id="TIGR00879">
    <property type="entry name" value="SP"/>
    <property type="match status" value="1"/>
</dbReference>
<dbReference type="CDD" id="cd00067">
    <property type="entry name" value="GAL4"/>
    <property type="match status" value="1"/>
</dbReference>
<dbReference type="InterPro" id="IPR005828">
    <property type="entry name" value="MFS_sugar_transport-like"/>
</dbReference>
<dbReference type="STRING" id="1245748.A0A421CVY0"/>
<evidence type="ECO:0000256" key="4">
    <source>
        <dbReference type="ARBA" id="ARBA00022692"/>
    </source>
</evidence>
<keyword evidence="17" id="KW-1185">Reference proteome</keyword>
<dbReference type="InterPro" id="IPR036259">
    <property type="entry name" value="MFS_trans_sf"/>
</dbReference>
<dbReference type="Pfam" id="PF00172">
    <property type="entry name" value="Zn_clus"/>
    <property type="match status" value="1"/>
</dbReference>
<gene>
    <name evidence="16" type="ORF">CFD26_102405</name>
</gene>
<dbReference type="InterPro" id="IPR004507">
    <property type="entry name" value="UbiX-like"/>
</dbReference>
<dbReference type="Pfam" id="PF04082">
    <property type="entry name" value="Fungal_trans"/>
    <property type="match status" value="1"/>
</dbReference>
<evidence type="ECO:0000256" key="11">
    <source>
        <dbReference type="ARBA" id="ARBA00023242"/>
    </source>
</evidence>
<dbReference type="GO" id="GO:0022857">
    <property type="term" value="F:transmembrane transporter activity"/>
    <property type="evidence" value="ECO:0007669"/>
    <property type="project" value="InterPro"/>
</dbReference>
<accession>A0A421CVY0</accession>
<organism evidence="16 17">
    <name type="scientific">Aspergillus turcosus</name>
    <dbReference type="NCBI Taxonomy" id="1245748"/>
    <lineage>
        <taxon>Eukaryota</taxon>
        <taxon>Fungi</taxon>
        <taxon>Dikarya</taxon>
        <taxon>Ascomycota</taxon>
        <taxon>Pezizomycotina</taxon>
        <taxon>Eurotiomycetes</taxon>
        <taxon>Eurotiomycetidae</taxon>
        <taxon>Eurotiales</taxon>
        <taxon>Aspergillaceae</taxon>
        <taxon>Aspergillus</taxon>
        <taxon>Aspergillus subgen. Fumigati</taxon>
    </lineage>
</organism>
<evidence type="ECO:0000256" key="9">
    <source>
        <dbReference type="ARBA" id="ARBA00023136"/>
    </source>
</evidence>
<feature type="transmembrane region" description="Helical" evidence="13">
    <location>
        <begin position="194"/>
        <end position="214"/>
    </location>
</feature>
<feature type="transmembrane region" description="Helical" evidence="13">
    <location>
        <begin position="220"/>
        <end position="243"/>
    </location>
</feature>
<evidence type="ECO:0000256" key="2">
    <source>
        <dbReference type="ARBA" id="ARBA00010992"/>
    </source>
</evidence>
<reference evidence="16 17" key="1">
    <citation type="submission" date="2018-08" db="EMBL/GenBank/DDBJ databases">
        <title>Draft genome sequences of two Aspergillus turcosus clinical strains isolated from bronchoalveolar lavage fluid: one azole-susceptible and the other azole-resistant.</title>
        <authorList>
            <person name="Parent-Michaud M."/>
            <person name="Dufresne P.J."/>
            <person name="Fournier E."/>
            <person name="Martineau C."/>
            <person name="Moreira S."/>
            <person name="Perkins V."/>
            <person name="De Repentigny L."/>
            <person name="Dufresne S.F."/>
        </authorList>
    </citation>
    <scope>NUCLEOTIDE SEQUENCE [LARGE SCALE GENOMIC DNA]</scope>
    <source>
        <strain evidence="16">HMR AF 1038</strain>
    </source>
</reference>
<sequence>MSSETTESKGELEGDVKHDEILANPDLMNEAVDGENREHEMGMLAAVRSHPWACFWAFIMCFTIVMESFDMFLNGNFVAQGAFQQKYGVRLEDGSYAIPTRWQSALFQSGQCGAFVGVFLAGPVTNRLGYRWTTILALILMNATIFISFFADSLAVLTVGQALEGVPWGFFIANSPAYASEIVPLALRGACTATLQMSWSIGGIIVAAAIYGYNKRGDQWAWRVPLALQWIFPTPLLILIFLAPESPWWLIRHGRKKEALTSIKRLGAKSQEHAQQTLAMIERTVKIEEQMGGTPTLLDLLKGTDLRRTIITCLMYASQNFAGNLIANQATFFFEQAGIPSNRAFQLNLINSCLQFVANACSWPLTGWLGRRTIYLWGTAVNFTLLIILGICASIPQNHSTNYAQACLGILISFVFAGTLGPISYTVISETSSVRLRALSTGVGRAAYYVAEIPMIYLASRMLNPTGWNLAGKCGYVWGGTAFVCWVMAYFFLPELKHRSYREADILFNRRVPARKFKTTTGKNGTVNDLVLRRPFNMYQPYLNLFVNGLSISDVAQGLGGGNFHNQPMNMDLPILDILQHAQAANQLFGDMNLCTLEDWKEDVEVYAPGYLALEAAGRGQDYDLRNLVAPEEVMMRTKPALRRLLSAHDYLRTEMRCSPDRALDTSYESLFSPLNRFTSEMPDSNVNRQEIDRILRATRQQQRETKACYPCRQRKVKCDNGHPCRTCQKRGHPQICVYYVEKPSLRKRATMSPRNGDAGAAYDASASGCKGANDQPQPRNAASPLHSRPASGSPNQEDPANYVFSGENTVISILGSHDTDGSIAHKASSVLGLQNSYSNYPFLDVKTPMDRWKALVEILPQREEVLKFFHFYRISAHPFNPILVDIDGFELVVCQFLTSYASGELRDLDKISERWSSDRSVGQISLLLATLASGTHYSDLENPERAEKYQNFARRSFQALRLANFFLRPSLEVVQSLLILGNTLQNNGQSDAAWALLGTTVRLAQTLGLHTEKSISHWPGSMRPKARALWLMTVWQDSLLSLCYDRPSMVSTRGWQLDFMSTLQSNLSYTDLMHYLCRIGLHINNAEETERNDLDYSIESLAALDNVFKRVQPHLLSRDHCTSLHHHLEHLALRIHVSFCVSILCRPAMKSSPRGSLDPRIRILRDRAKNSLTEAAKAFLDFETLSIVPLRTWSMVHTVLSSTLLLCLWEETRNDPACHDLQQRVIEVFSRVGTDGKDVNSPHGNGQWLSTRHIHALVALRNAVRDTPLPEADGDPERQRRSPRSRLPRRLSDVISSPGAMGFGDFQPPGAFPANYDFG</sequence>
<comment type="similarity">
    <text evidence="2">Belongs to the major facilitator superfamily. Sugar transporter (TC 2.A.1.1) family.</text>
</comment>
<dbReference type="InterPro" id="IPR001138">
    <property type="entry name" value="Zn2Cys6_DnaBD"/>
</dbReference>
<name>A0A421CVY0_9EURO</name>
<dbReference type="InterPro" id="IPR005829">
    <property type="entry name" value="Sugar_transporter_CS"/>
</dbReference>
<dbReference type="OrthoDB" id="1747771at2759"/>
<dbReference type="InterPro" id="IPR036864">
    <property type="entry name" value="Zn2-C6_fun-type_DNA-bd_sf"/>
</dbReference>
<dbReference type="SMART" id="SM00906">
    <property type="entry name" value="Fungal_trans"/>
    <property type="match status" value="1"/>
</dbReference>
<keyword evidence="6 13" id="KW-1133">Transmembrane helix</keyword>
<dbReference type="CDD" id="cd12148">
    <property type="entry name" value="fungal_TF_MHR"/>
    <property type="match status" value="1"/>
</dbReference>
<dbReference type="SMART" id="SM00066">
    <property type="entry name" value="GAL4"/>
    <property type="match status" value="1"/>
</dbReference>
<evidence type="ECO:0000256" key="5">
    <source>
        <dbReference type="ARBA" id="ARBA00022723"/>
    </source>
</evidence>
<feature type="region of interest" description="Disordered" evidence="12">
    <location>
        <begin position="1266"/>
        <end position="1320"/>
    </location>
</feature>
<feature type="transmembrane region" description="Helical" evidence="13">
    <location>
        <begin position="135"/>
        <end position="156"/>
    </location>
</feature>
<dbReference type="GO" id="GO:0008270">
    <property type="term" value="F:zinc ion binding"/>
    <property type="evidence" value="ECO:0007669"/>
    <property type="project" value="InterPro"/>
</dbReference>
<dbReference type="PROSITE" id="PS50850">
    <property type="entry name" value="MFS"/>
    <property type="match status" value="1"/>
</dbReference>
<evidence type="ECO:0000256" key="7">
    <source>
        <dbReference type="ARBA" id="ARBA00023015"/>
    </source>
</evidence>
<keyword evidence="8" id="KW-0238">DNA-binding</keyword>
<dbReference type="GO" id="GO:0016020">
    <property type="term" value="C:membrane"/>
    <property type="evidence" value="ECO:0007669"/>
    <property type="project" value="UniProtKB-SubCell"/>
</dbReference>
<keyword evidence="3" id="KW-0813">Transport</keyword>
<evidence type="ECO:0000256" key="1">
    <source>
        <dbReference type="ARBA" id="ARBA00004141"/>
    </source>
</evidence>
<dbReference type="PROSITE" id="PS50048">
    <property type="entry name" value="ZN2_CY6_FUNGAL_2"/>
    <property type="match status" value="1"/>
</dbReference>
<dbReference type="GO" id="GO:0003677">
    <property type="term" value="F:DNA binding"/>
    <property type="evidence" value="ECO:0007669"/>
    <property type="project" value="UniProtKB-KW"/>
</dbReference>
<keyword evidence="11" id="KW-0539">Nucleus</keyword>
<evidence type="ECO:0000256" key="6">
    <source>
        <dbReference type="ARBA" id="ARBA00022989"/>
    </source>
</evidence>
<dbReference type="SUPFAM" id="SSF103473">
    <property type="entry name" value="MFS general substrate transporter"/>
    <property type="match status" value="1"/>
</dbReference>
<evidence type="ECO:0000256" key="8">
    <source>
        <dbReference type="ARBA" id="ARBA00023125"/>
    </source>
</evidence>
<evidence type="ECO:0000259" key="14">
    <source>
        <dbReference type="PROSITE" id="PS50048"/>
    </source>
</evidence>